<dbReference type="EMBL" id="GGFK01014256">
    <property type="protein sequence ID" value="MBW47577.1"/>
    <property type="molecule type" value="Transcribed_RNA"/>
</dbReference>
<evidence type="ECO:0000313" key="1">
    <source>
        <dbReference type="EMBL" id="MBW47577.1"/>
    </source>
</evidence>
<reference evidence="1" key="1">
    <citation type="submission" date="2018-01" db="EMBL/GenBank/DDBJ databases">
        <title>An insight into the sialome of Amazonian anophelines.</title>
        <authorList>
            <person name="Ribeiro J.M."/>
            <person name="Scarpassa V."/>
            <person name="Calvo E."/>
        </authorList>
    </citation>
    <scope>NUCLEOTIDE SEQUENCE</scope>
    <source>
        <tissue evidence="1">Salivary glands</tissue>
    </source>
</reference>
<sequence>MAVHRWSVTVSCTGYLQINLLVLLQIPQNIKSLPNYQSSQFLGTPLPNRHRMLPNRHLMLPNRYRMLPNRYRMLPYQKHQGRITYLALELQPDTDGCSLLMEQ</sequence>
<organism evidence="1">
    <name type="scientific">Anopheles triannulatus</name>
    <dbReference type="NCBI Taxonomy" id="58253"/>
    <lineage>
        <taxon>Eukaryota</taxon>
        <taxon>Metazoa</taxon>
        <taxon>Ecdysozoa</taxon>
        <taxon>Arthropoda</taxon>
        <taxon>Hexapoda</taxon>
        <taxon>Insecta</taxon>
        <taxon>Pterygota</taxon>
        <taxon>Neoptera</taxon>
        <taxon>Endopterygota</taxon>
        <taxon>Diptera</taxon>
        <taxon>Nematocera</taxon>
        <taxon>Culicoidea</taxon>
        <taxon>Culicidae</taxon>
        <taxon>Anophelinae</taxon>
        <taxon>Anopheles</taxon>
    </lineage>
</organism>
<accession>A0A2M4B3G9</accession>
<name>A0A2M4B3G9_9DIPT</name>
<protein>
    <submittedName>
        <fullName evidence="1">Putative secreted protein</fullName>
    </submittedName>
</protein>
<dbReference type="AlphaFoldDB" id="A0A2M4B3G9"/>
<proteinExistence type="predicted"/>